<feature type="chain" id="PRO_5012598514" description="Secreted protein" evidence="2">
    <location>
        <begin position="24"/>
        <end position="90"/>
    </location>
</feature>
<evidence type="ECO:0000256" key="1">
    <source>
        <dbReference type="SAM" id="MobiDB-lite"/>
    </source>
</evidence>
<feature type="signal peptide" evidence="2">
    <location>
        <begin position="1"/>
        <end position="23"/>
    </location>
</feature>
<dbReference type="Proteomes" id="UP000193144">
    <property type="component" value="Unassembled WGS sequence"/>
</dbReference>
<evidence type="ECO:0000313" key="4">
    <source>
        <dbReference type="Proteomes" id="UP000193144"/>
    </source>
</evidence>
<name>A0A1Y2A2X9_9PLEO</name>
<evidence type="ECO:0008006" key="5">
    <source>
        <dbReference type="Google" id="ProtNLM"/>
    </source>
</evidence>
<keyword evidence="2" id="KW-0732">Signal</keyword>
<accession>A0A1Y2A2X9</accession>
<evidence type="ECO:0000256" key="2">
    <source>
        <dbReference type="SAM" id="SignalP"/>
    </source>
</evidence>
<organism evidence="3 4">
    <name type="scientific">Clohesyomyces aquaticus</name>
    <dbReference type="NCBI Taxonomy" id="1231657"/>
    <lineage>
        <taxon>Eukaryota</taxon>
        <taxon>Fungi</taxon>
        <taxon>Dikarya</taxon>
        <taxon>Ascomycota</taxon>
        <taxon>Pezizomycotina</taxon>
        <taxon>Dothideomycetes</taxon>
        <taxon>Pleosporomycetidae</taxon>
        <taxon>Pleosporales</taxon>
        <taxon>Lindgomycetaceae</taxon>
        <taxon>Clohesyomyces</taxon>
    </lineage>
</organism>
<dbReference type="AlphaFoldDB" id="A0A1Y2A2X9"/>
<evidence type="ECO:0000313" key="3">
    <source>
        <dbReference type="EMBL" id="ORY16881.1"/>
    </source>
</evidence>
<feature type="compositionally biased region" description="Low complexity" evidence="1">
    <location>
        <begin position="26"/>
        <end position="36"/>
    </location>
</feature>
<dbReference type="EMBL" id="MCFA01000015">
    <property type="protein sequence ID" value="ORY16881.1"/>
    <property type="molecule type" value="Genomic_DNA"/>
</dbReference>
<sequence>MPKRSGIRTSLVALAFGPIMARAEMSTTPPSTASASQSHRALAHSSSSWTCSSAHKTRDKPLTRVTRSHFSDQGEPRGGFGKASSGNQST</sequence>
<proteinExistence type="predicted"/>
<feature type="region of interest" description="Disordered" evidence="1">
    <location>
        <begin position="25"/>
        <end position="90"/>
    </location>
</feature>
<protein>
    <recommendedName>
        <fullName evidence="5">Secreted protein</fullName>
    </recommendedName>
</protein>
<comment type="caution">
    <text evidence="3">The sequence shown here is derived from an EMBL/GenBank/DDBJ whole genome shotgun (WGS) entry which is preliminary data.</text>
</comment>
<keyword evidence="4" id="KW-1185">Reference proteome</keyword>
<gene>
    <name evidence="3" type="ORF">BCR34DRAFT_556195</name>
</gene>
<reference evidence="3 4" key="1">
    <citation type="submission" date="2016-07" db="EMBL/GenBank/DDBJ databases">
        <title>Pervasive Adenine N6-methylation of Active Genes in Fungi.</title>
        <authorList>
            <consortium name="DOE Joint Genome Institute"/>
            <person name="Mondo S.J."/>
            <person name="Dannebaum R.O."/>
            <person name="Kuo R.C."/>
            <person name="Labutti K."/>
            <person name="Haridas S."/>
            <person name="Kuo A."/>
            <person name="Salamov A."/>
            <person name="Ahrendt S.R."/>
            <person name="Lipzen A."/>
            <person name="Sullivan W."/>
            <person name="Andreopoulos W.B."/>
            <person name="Clum A."/>
            <person name="Lindquist E."/>
            <person name="Daum C."/>
            <person name="Ramamoorthy G.K."/>
            <person name="Gryganskyi A."/>
            <person name="Culley D."/>
            <person name="Magnuson J.K."/>
            <person name="James T.Y."/>
            <person name="O'Malley M.A."/>
            <person name="Stajich J.E."/>
            <person name="Spatafora J.W."/>
            <person name="Visel A."/>
            <person name="Grigoriev I.V."/>
        </authorList>
    </citation>
    <scope>NUCLEOTIDE SEQUENCE [LARGE SCALE GENOMIC DNA]</scope>
    <source>
        <strain evidence="3 4">CBS 115471</strain>
    </source>
</reference>